<protein>
    <submittedName>
        <fullName evidence="1">Uncharacterized protein</fullName>
    </submittedName>
</protein>
<keyword evidence="2" id="KW-1185">Reference proteome</keyword>
<evidence type="ECO:0000313" key="2">
    <source>
        <dbReference type="Proteomes" id="UP000268623"/>
    </source>
</evidence>
<name>A0A3M9XLK4_9HYPH</name>
<organism evidence="1 2">
    <name type="scientific">Methylocystis hirsuta</name>
    <dbReference type="NCBI Taxonomy" id="369798"/>
    <lineage>
        <taxon>Bacteria</taxon>
        <taxon>Pseudomonadati</taxon>
        <taxon>Pseudomonadota</taxon>
        <taxon>Alphaproteobacteria</taxon>
        <taxon>Hyphomicrobiales</taxon>
        <taxon>Methylocystaceae</taxon>
        <taxon>Methylocystis</taxon>
    </lineage>
</organism>
<dbReference type="AlphaFoldDB" id="A0A3M9XLK4"/>
<accession>A0A3M9XLK4</accession>
<gene>
    <name evidence="1" type="ORF">D1O30_02655</name>
</gene>
<proteinExistence type="predicted"/>
<reference evidence="1 2" key="1">
    <citation type="submission" date="2018-08" db="EMBL/GenBank/DDBJ databases">
        <title>Genome sequence of Methylocystis hirsuta CSC1, a methanotroph able to accumulate PHAs.</title>
        <authorList>
            <person name="Bordel S."/>
            <person name="Rodriguez E."/>
            <person name="Gancedo J."/>
            <person name="Munoz R."/>
        </authorList>
    </citation>
    <scope>NUCLEOTIDE SEQUENCE [LARGE SCALE GENOMIC DNA]</scope>
    <source>
        <strain evidence="1 2">CSC1</strain>
    </source>
</reference>
<dbReference type="EMBL" id="QWDD01000001">
    <property type="protein sequence ID" value="RNJ48695.1"/>
    <property type="molecule type" value="Genomic_DNA"/>
</dbReference>
<evidence type="ECO:0000313" key="1">
    <source>
        <dbReference type="EMBL" id="RNJ48695.1"/>
    </source>
</evidence>
<sequence length="62" mass="7097">METSTQNGDRSGSLWRLVLEFQHRSGVHFVVVACAFEFADFTQTALKRQLIEALSPVRREVM</sequence>
<dbReference type="Proteomes" id="UP000268623">
    <property type="component" value="Unassembled WGS sequence"/>
</dbReference>
<comment type="caution">
    <text evidence="1">The sequence shown here is derived from an EMBL/GenBank/DDBJ whole genome shotgun (WGS) entry which is preliminary data.</text>
</comment>